<keyword evidence="3" id="KW-1185">Reference proteome</keyword>
<name>D1PFN4_9BACT</name>
<organism evidence="2 3">
    <name type="scientific">Segatella copri DSM 18205</name>
    <dbReference type="NCBI Taxonomy" id="537011"/>
    <lineage>
        <taxon>Bacteria</taxon>
        <taxon>Pseudomonadati</taxon>
        <taxon>Bacteroidota</taxon>
        <taxon>Bacteroidia</taxon>
        <taxon>Bacteroidales</taxon>
        <taxon>Prevotellaceae</taxon>
        <taxon>Segatella</taxon>
    </lineage>
</organism>
<gene>
    <name evidence="2" type="ORF">PREVCOP_06042</name>
</gene>
<dbReference type="AlphaFoldDB" id="D1PFN4"/>
<dbReference type="PaxDb" id="537011-PREVCOP_06042"/>
<sequence>MANTGIFYEDDFEMPFVKLLEEERQTYTHGGKTPQKMDRPNHRNRPTRVSFGPQLSEEEADYAIAKLRNVSRQNEYEISRNAYYLTIILSWRSMLGTSTR</sequence>
<dbReference type="EMBL" id="ACBX02000035">
    <property type="protein sequence ID" value="EFB34607.1"/>
    <property type="molecule type" value="Genomic_DNA"/>
</dbReference>
<comment type="caution">
    <text evidence="2">The sequence shown here is derived from an EMBL/GenBank/DDBJ whole genome shotgun (WGS) entry which is preliminary data.</text>
</comment>
<evidence type="ECO:0000313" key="3">
    <source>
        <dbReference type="Proteomes" id="UP000004477"/>
    </source>
</evidence>
<reference evidence="2" key="1">
    <citation type="submission" date="2009-11" db="EMBL/GenBank/DDBJ databases">
        <authorList>
            <person name="Weinstock G."/>
            <person name="Sodergren E."/>
            <person name="Clifton S."/>
            <person name="Fulton L."/>
            <person name="Fulton B."/>
            <person name="Courtney L."/>
            <person name="Fronick C."/>
            <person name="Harrison M."/>
            <person name="Strong C."/>
            <person name="Farmer C."/>
            <person name="Delahaunty K."/>
            <person name="Markovic C."/>
            <person name="Hall O."/>
            <person name="Minx P."/>
            <person name="Tomlinson C."/>
            <person name="Mitreva M."/>
            <person name="Nelson J."/>
            <person name="Hou S."/>
            <person name="Wollam A."/>
            <person name="Pepin K.H."/>
            <person name="Johnson M."/>
            <person name="Bhonagiri V."/>
            <person name="Nash W.E."/>
            <person name="Warren W."/>
            <person name="Chinwalla A."/>
            <person name="Mardis E.R."/>
            <person name="Wilson R.K."/>
        </authorList>
    </citation>
    <scope>NUCLEOTIDE SEQUENCE [LARGE SCALE GENOMIC DNA]</scope>
    <source>
        <strain evidence="2">DSM 18205</strain>
    </source>
</reference>
<feature type="region of interest" description="Disordered" evidence="1">
    <location>
        <begin position="27"/>
        <end position="50"/>
    </location>
</feature>
<accession>D1PFN4</accession>
<proteinExistence type="predicted"/>
<dbReference type="STRING" id="537011.PREVCOP_06042"/>
<protein>
    <submittedName>
        <fullName evidence="2">Uncharacterized protein</fullName>
    </submittedName>
</protein>
<dbReference type="HOGENOM" id="CLU_2303414_0_0_10"/>
<evidence type="ECO:0000313" key="2">
    <source>
        <dbReference type="EMBL" id="EFB34607.1"/>
    </source>
</evidence>
<evidence type="ECO:0000256" key="1">
    <source>
        <dbReference type="SAM" id="MobiDB-lite"/>
    </source>
</evidence>
<dbReference type="Proteomes" id="UP000004477">
    <property type="component" value="Unassembled WGS sequence"/>
</dbReference>